<accession>A0AAU7TJB7</accession>
<evidence type="ECO:0000313" key="1">
    <source>
        <dbReference type="EMBL" id="XBV26824.1"/>
    </source>
</evidence>
<dbReference type="AlphaFoldDB" id="A0AAU7TJB7"/>
<sequence length="201" mass="22508">MNAHDYSWFAGSALDYGYCMTFVQGLTPGEVLQRIDGEVLERRTGLHAFIDFADRSFPWPGREDRRSPVGAVALDGWSMLLERNGFLGVSTGILDPLSVGTQVVSHYKNVDGEDRFCWMIDRDLRVKFEPFLADRRSGSDPDGLVDVMRQVGFDLRGLEERDASMRTGATFALTEHLTGLKITKDTLDAAEYLCAKVPDKH</sequence>
<dbReference type="EMBL" id="CP158165">
    <property type="protein sequence ID" value="XBV26824.1"/>
    <property type="molecule type" value="Genomic_DNA"/>
</dbReference>
<name>A0AAU7TJB7_9ACTN</name>
<proteinExistence type="predicted"/>
<protein>
    <submittedName>
        <fullName evidence="1">DUF6461 domain-containing protein</fullName>
    </submittedName>
</protein>
<organism evidence="1">
    <name type="scientific">Kribbella sp. HUAS MG21</name>
    <dbReference type="NCBI Taxonomy" id="3160966"/>
    <lineage>
        <taxon>Bacteria</taxon>
        <taxon>Bacillati</taxon>
        <taxon>Actinomycetota</taxon>
        <taxon>Actinomycetes</taxon>
        <taxon>Propionibacteriales</taxon>
        <taxon>Kribbellaceae</taxon>
        <taxon>Kribbella</taxon>
    </lineage>
</organism>
<gene>
    <name evidence="1" type="ORF">ABN611_10450</name>
</gene>
<dbReference type="Pfam" id="PF20062">
    <property type="entry name" value="DUF6461"/>
    <property type="match status" value="1"/>
</dbReference>
<dbReference type="RefSeq" id="WP_350279619.1">
    <property type="nucleotide sequence ID" value="NZ_CP158165.1"/>
</dbReference>
<reference evidence="1" key="1">
    <citation type="submission" date="2024-06" db="EMBL/GenBank/DDBJ databases">
        <title>Kribbella sp. strain HUAS MG21 genome sequences.</title>
        <authorList>
            <person name="Mo P."/>
        </authorList>
    </citation>
    <scope>NUCLEOTIDE SEQUENCE</scope>
    <source>
        <strain evidence="1">HUAS MG21</strain>
    </source>
</reference>
<dbReference type="InterPro" id="IPR045592">
    <property type="entry name" value="DUF6461"/>
</dbReference>